<evidence type="ECO:0000313" key="1">
    <source>
        <dbReference type="EMBL" id="AYG59663.1"/>
    </source>
</evidence>
<protein>
    <submittedName>
        <fullName evidence="1">Uncharacterized protein</fullName>
    </submittedName>
</protein>
<dbReference type="KEGG" id="rjg:CCGE525_13275"/>
<dbReference type="EMBL" id="CP032694">
    <property type="protein sequence ID" value="AYG59663.1"/>
    <property type="molecule type" value="Genomic_DNA"/>
</dbReference>
<dbReference type="AlphaFoldDB" id="A0A387FMU6"/>
<reference evidence="1 2" key="1">
    <citation type="submission" date="2018-10" db="EMBL/GenBank/DDBJ databases">
        <title>Rhizobium etli, R. leguminosarum and a new Rhizobium genospecies from Phaseolus dumosus.</title>
        <authorList>
            <person name="Ramirez-Puebla S.T."/>
            <person name="Rogel-Hernandez M.A."/>
            <person name="Guerrero G."/>
            <person name="Ormeno-Orrillo E."/>
            <person name="Martinez-Romero J.C."/>
            <person name="Negrete-Yankelevich S."/>
            <person name="Martinez-Romero E."/>
        </authorList>
    </citation>
    <scope>NUCLEOTIDE SEQUENCE [LARGE SCALE GENOMIC DNA]</scope>
    <source>
        <strain evidence="1 2">CCGE525</strain>
    </source>
</reference>
<dbReference type="RefSeq" id="WP_120704675.1">
    <property type="nucleotide sequence ID" value="NZ_CP032694.1"/>
</dbReference>
<dbReference type="OrthoDB" id="388551at2"/>
<evidence type="ECO:0000313" key="2">
    <source>
        <dbReference type="Proteomes" id="UP000282195"/>
    </source>
</evidence>
<keyword evidence="2" id="KW-1185">Reference proteome</keyword>
<organism evidence="1 2">
    <name type="scientific">Rhizobium jaguaris</name>
    <dbReference type="NCBI Taxonomy" id="1312183"/>
    <lineage>
        <taxon>Bacteria</taxon>
        <taxon>Pseudomonadati</taxon>
        <taxon>Pseudomonadota</taxon>
        <taxon>Alphaproteobacteria</taxon>
        <taxon>Hyphomicrobiales</taxon>
        <taxon>Rhizobiaceae</taxon>
        <taxon>Rhizobium/Agrobacterium group</taxon>
        <taxon>Rhizobium</taxon>
    </lineage>
</organism>
<proteinExistence type="predicted"/>
<gene>
    <name evidence="1" type="ORF">CCGE525_13275</name>
</gene>
<dbReference type="Proteomes" id="UP000282195">
    <property type="component" value="Chromosome"/>
</dbReference>
<accession>A0A387FMU6</accession>
<sequence length="221" mass="25223">MHRNALQVDDLSERAAEIADLSLIVRARFVEAADTMIHLDVRGVRPDQVRSLWPDVLPEPTDHGDIRIRYRPNAAAISRAEEVLQGWLLTHIRDPERRILLSRWSVCLVAPHIVGSFRDFCGRTGRVRRTAERRIQSEFQNVANALLAISPSLHEPDWSRISPMMPNSGGSFERMKTPPVKHPTHWLPEDSKPVFDAASPELAVLANRLERENRRRAKMKA</sequence>
<name>A0A387FMU6_9HYPH</name>